<dbReference type="RefSeq" id="WP_090230642.1">
    <property type="nucleotide sequence ID" value="NZ_FOZP01000012.1"/>
</dbReference>
<protein>
    <submittedName>
        <fullName evidence="1">Uncharacterized protein</fullName>
    </submittedName>
</protein>
<gene>
    <name evidence="1" type="ORF">SAMN04488006_0158</name>
</gene>
<dbReference type="STRING" id="593133.SAMN04488006_0158"/>
<keyword evidence="2" id="KW-1185">Reference proteome</keyword>
<proteinExistence type="predicted"/>
<organism evidence="1 2">
    <name type="scientific">Lutibacter maritimus</name>
    <dbReference type="NCBI Taxonomy" id="593133"/>
    <lineage>
        <taxon>Bacteria</taxon>
        <taxon>Pseudomonadati</taxon>
        <taxon>Bacteroidota</taxon>
        <taxon>Flavobacteriia</taxon>
        <taxon>Flavobacteriales</taxon>
        <taxon>Flavobacteriaceae</taxon>
        <taxon>Lutibacter</taxon>
    </lineage>
</organism>
<name>A0A1I6SVY0_9FLAO</name>
<dbReference type="AlphaFoldDB" id="A0A1I6SVY0"/>
<dbReference type="Proteomes" id="UP000199312">
    <property type="component" value="Unassembled WGS sequence"/>
</dbReference>
<reference evidence="2" key="1">
    <citation type="submission" date="2016-10" db="EMBL/GenBank/DDBJ databases">
        <authorList>
            <person name="Varghese N."/>
            <person name="Submissions S."/>
        </authorList>
    </citation>
    <scope>NUCLEOTIDE SEQUENCE [LARGE SCALE GENOMIC DNA]</scope>
    <source>
        <strain evidence="2">DSM 24450</strain>
    </source>
</reference>
<accession>A0A1I6SVY0</accession>
<evidence type="ECO:0000313" key="1">
    <source>
        <dbReference type="EMBL" id="SFS81114.1"/>
    </source>
</evidence>
<evidence type="ECO:0000313" key="2">
    <source>
        <dbReference type="Proteomes" id="UP000199312"/>
    </source>
</evidence>
<sequence>MKKKVEINYWDKYVTEFEQSNQEEIVSFSEANDISYDNAVKKLAKEKFDTDSKKIREEANQLIYLHISKEKGISIQEAKKLVEQKRAVDEKLQIEIVSNSLKFNFNEKIITNKIKPTSAENKRRIRYIIRHSMGEINRKYRDVFRLMYDKKRFKPSKKLYRIYSNSLSEISRLRYRNSNYYQLISDIFKEYLNKCYVVFFEYILTKNNELNHNRNNFTKDQLLKIIINSPLLVTFMGDLDKYEAESIKIYEDEFETTYDMDNKDNDSDPVNYERAIMEALERGEGDLFGLE</sequence>
<dbReference type="EMBL" id="FOZP01000012">
    <property type="protein sequence ID" value="SFS81114.1"/>
    <property type="molecule type" value="Genomic_DNA"/>
</dbReference>